<dbReference type="FunCoup" id="A0A151Z4A4">
    <property type="interactions" value="1"/>
</dbReference>
<name>A0A151Z4A4_TIELA</name>
<dbReference type="PANTHER" id="PTHR13131">
    <property type="entry name" value="CYSTINOSIN"/>
    <property type="match status" value="1"/>
</dbReference>
<proteinExistence type="predicted"/>
<reference evidence="6 7" key="1">
    <citation type="submission" date="2015-12" db="EMBL/GenBank/DDBJ databases">
        <title>Dictyostelia acquired genes for synthesis and detection of signals that induce cell-type specialization by lateral gene transfer from prokaryotes.</title>
        <authorList>
            <person name="Gloeckner G."/>
            <person name="Schaap P."/>
        </authorList>
    </citation>
    <scope>NUCLEOTIDE SEQUENCE [LARGE SCALE GENOMIC DNA]</scope>
    <source>
        <strain evidence="6 7">TK</strain>
    </source>
</reference>
<evidence type="ECO:0000256" key="4">
    <source>
        <dbReference type="ARBA" id="ARBA00023136"/>
    </source>
</evidence>
<comment type="subcellular location">
    <subcellularLocation>
        <location evidence="1">Membrane</location>
        <topology evidence="1">Multi-pass membrane protein</topology>
    </subcellularLocation>
</comment>
<dbReference type="Gene3D" id="1.20.1280.290">
    <property type="match status" value="2"/>
</dbReference>
<keyword evidence="7" id="KW-1185">Reference proteome</keyword>
<evidence type="ECO:0000256" key="3">
    <source>
        <dbReference type="ARBA" id="ARBA00022989"/>
    </source>
</evidence>
<feature type="transmembrane region" description="Helical" evidence="5">
    <location>
        <begin position="180"/>
        <end position="200"/>
    </location>
</feature>
<dbReference type="EMBL" id="LODT01000047">
    <property type="protein sequence ID" value="KYQ88786.1"/>
    <property type="molecule type" value="Genomic_DNA"/>
</dbReference>
<feature type="transmembrane region" description="Helical" evidence="5">
    <location>
        <begin position="98"/>
        <end position="115"/>
    </location>
</feature>
<keyword evidence="4 5" id="KW-0472">Membrane</keyword>
<dbReference type="InterPro" id="IPR006603">
    <property type="entry name" value="PQ-loop_rpt"/>
</dbReference>
<dbReference type="PANTHER" id="PTHR13131:SF7">
    <property type="entry name" value="TRANSMEMBRANE PROTEIN"/>
    <property type="match status" value="1"/>
</dbReference>
<dbReference type="Pfam" id="PF04193">
    <property type="entry name" value="PQ-loop"/>
    <property type="match status" value="2"/>
</dbReference>
<gene>
    <name evidence="6" type="ORF">DLAC_10582</name>
</gene>
<feature type="transmembrane region" description="Helical" evidence="5">
    <location>
        <begin position="12"/>
        <end position="28"/>
    </location>
</feature>
<dbReference type="SMART" id="SM00679">
    <property type="entry name" value="CTNS"/>
    <property type="match status" value="2"/>
</dbReference>
<evidence type="ECO:0000313" key="6">
    <source>
        <dbReference type="EMBL" id="KYQ88786.1"/>
    </source>
</evidence>
<evidence type="ECO:0000256" key="5">
    <source>
        <dbReference type="SAM" id="Phobius"/>
    </source>
</evidence>
<dbReference type="GO" id="GO:0015184">
    <property type="term" value="F:L-cystine transmembrane transporter activity"/>
    <property type="evidence" value="ECO:0007669"/>
    <property type="project" value="TreeGrafter"/>
</dbReference>
<dbReference type="OMA" id="VTWEARS"/>
<protein>
    <submittedName>
        <fullName evidence="6">Transmembrane protein</fullName>
    </submittedName>
</protein>
<evidence type="ECO:0000313" key="7">
    <source>
        <dbReference type="Proteomes" id="UP000076078"/>
    </source>
</evidence>
<keyword evidence="3 5" id="KW-1133">Transmembrane helix</keyword>
<evidence type="ECO:0000256" key="2">
    <source>
        <dbReference type="ARBA" id="ARBA00022692"/>
    </source>
</evidence>
<feature type="transmembrane region" description="Helical" evidence="5">
    <location>
        <begin position="156"/>
        <end position="174"/>
    </location>
</feature>
<dbReference type="AlphaFoldDB" id="A0A151Z4A4"/>
<dbReference type="InterPro" id="IPR005282">
    <property type="entry name" value="LC_transporter"/>
</dbReference>
<dbReference type="GO" id="GO:0005774">
    <property type="term" value="C:vacuolar membrane"/>
    <property type="evidence" value="ECO:0007669"/>
    <property type="project" value="TreeGrafter"/>
</dbReference>
<dbReference type="Proteomes" id="UP000076078">
    <property type="component" value="Unassembled WGS sequence"/>
</dbReference>
<dbReference type="OrthoDB" id="8048523at2759"/>
<comment type="caution">
    <text evidence="6">The sequence shown here is derived from an EMBL/GenBank/DDBJ whole genome shotgun (WGS) entry which is preliminary data.</text>
</comment>
<evidence type="ECO:0000256" key="1">
    <source>
        <dbReference type="ARBA" id="ARBA00004141"/>
    </source>
</evidence>
<feature type="transmembrane region" description="Helical" evidence="5">
    <location>
        <begin position="48"/>
        <end position="65"/>
    </location>
</feature>
<accession>A0A151Z4A4</accession>
<keyword evidence="2 5" id="KW-0812">Transmembrane</keyword>
<organism evidence="6 7">
    <name type="scientific">Tieghemostelium lacteum</name>
    <name type="common">Slime mold</name>
    <name type="synonym">Dictyostelium lacteum</name>
    <dbReference type="NCBI Taxonomy" id="361077"/>
    <lineage>
        <taxon>Eukaryota</taxon>
        <taxon>Amoebozoa</taxon>
        <taxon>Evosea</taxon>
        <taxon>Eumycetozoa</taxon>
        <taxon>Dictyostelia</taxon>
        <taxon>Dictyosteliales</taxon>
        <taxon>Raperosteliaceae</taxon>
        <taxon>Tieghemostelium</taxon>
    </lineage>
</organism>
<sequence>METTEIDFKYYYQSLGFLSSIAFAIQYLPQMKLNYQRKSTQGFSSSGIIIKLIGASFLLVNSWLTGETLPIFFYGLINVVQHSTFMYQFSIYDKNTKYLLWILFPFLPLLMGRLYPKSMYTTNSIKPITQVLSHLPQLIVSYKSKSTQGVSLQSQYLNFFGGVVGVLMLIGIPPVSIMTYFIYINSIAQSVSIFLMYFYYDLRKRNKTITRDSVI</sequence>
<dbReference type="InParanoid" id="A0A151Z4A4"/>